<dbReference type="Proteomes" id="UP000199706">
    <property type="component" value="Unassembled WGS sequence"/>
</dbReference>
<protein>
    <submittedName>
        <fullName evidence="1">Uncharacterized protein</fullName>
    </submittedName>
</protein>
<accession>A0A1G8AZC0</accession>
<dbReference type="EMBL" id="FNCJ01000008">
    <property type="protein sequence ID" value="SDH26123.1"/>
    <property type="molecule type" value="Genomic_DNA"/>
</dbReference>
<gene>
    <name evidence="1" type="ORF">SAMN05216466_108153</name>
</gene>
<dbReference type="AlphaFoldDB" id="A0A1G8AZC0"/>
<proteinExistence type="predicted"/>
<organism evidence="1 2">
    <name type="scientific">Paraburkholderia phenazinium</name>
    <dbReference type="NCBI Taxonomy" id="60549"/>
    <lineage>
        <taxon>Bacteria</taxon>
        <taxon>Pseudomonadati</taxon>
        <taxon>Pseudomonadota</taxon>
        <taxon>Betaproteobacteria</taxon>
        <taxon>Burkholderiales</taxon>
        <taxon>Burkholderiaceae</taxon>
        <taxon>Paraburkholderia</taxon>
    </lineage>
</organism>
<evidence type="ECO:0000313" key="1">
    <source>
        <dbReference type="EMBL" id="SDH26123.1"/>
    </source>
</evidence>
<reference evidence="1 2" key="1">
    <citation type="submission" date="2016-10" db="EMBL/GenBank/DDBJ databases">
        <authorList>
            <person name="de Groot N.N."/>
        </authorList>
    </citation>
    <scope>NUCLEOTIDE SEQUENCE [LARGE SCALE GENOMIC DNA]</scope>
    <source>
        <strain evidence="1 2">LMG 2247</strain>
    </source>
</reference>
<sequence>MLAQGCSTRSAGESSKRCARIAIAGTLFTRATLEQAKRKLRIAFGRAP</sequence>
<name>A0A1G8AZC0_9BURK</name>
<evidence type="ECO:0000313" key="2">
    <source>
        <dbReference type="Proteomes" id="UP000199706"/>
    </source>
</evidence>